<reference evidence="2" key="1">
    <citation type="journal article" date="2022" name="bioRxiv">
        <title>Sequencing and chromosome-scale assembly of the giantPleurodeles waltlgenome.</title>
        <authorList>
            <person name="Brown T."/>
            <person name="Elewa A."/>
            <person name="Iarovenko S."/>
            <person name="Subramanian E."/>
            <person name="Araus A.J."/>
            <person name="Petzold A."/>
            <person name="Susuki M."/>
            <person name="Suzuki K.-i.T."/>
            <person name="Hayashi T."/>
            <person name="Toyoda A."/>
            <person name="Oliveira C."/>
            <person name="Osipova E."/>
            <person name="Leigh N.D."/>
            <person name="Simon A."/>
            <person name="Yun M.H."/>
        </authorList>
    </citation>
    <scope>NUCLEOTIDE SEQUENCE</scope>
    <source>
        <strain evidence="2">20211129_DDA</strain>
        <tissue evidence="2">Liver</tissue>
    </source>
</reference>
<sequence>MGAARIPREPGPVLRPRTPVTGEPARPDPKGERQESASRPAGLSRGGRAEIGGPPPRLMPLLPLSRLTRGEGRGRVEGQDPAEGRAWPCGDEDTT</sequence>
<proteinExistence type="predicted"/>
<dbReference type="AlphaFoldDB" id="A0AAV7SIT0"/>
<feature type="compositionally biased region" description="Basic and acidic residues" evidence="1">
    <location>
        <begin position="25"/>
        <end position="36"/>
    </location>
</feature>
<protein>
    <submittedName>
        <fullName evidence="2">Uncharacterized protein</fullName>
    </submittedName>
</protein>
<comment type="caution">
    <text evidence="2">The sequence shown here is derived from an EMBL/GenBank/DDBJ whole genome shotgun (WGS) entry which is preliminary data.</text>
</comment>
<gene>
    <name evidence="2" type="ORF">NDU88_004415</name>
</gene>
<accession>A0AAV7SIT0</accession>
<evidence type="ECO:0000256" key="1">
    <source>
        <dbReference type="SAM" id="MobiDB-lite"/>
    </source>
</evidence>
<evidence type="ECO:0000313" key="3">
    <source>
        <dbReference type="Proteomes" id="UP001066276"/>
    </source>
</evidence>
<dbReference type="EMBL" id="JANPWB010000008">
    <property type="protein sequence ID" value="KAJ1163968.1"/>
    <property type="molecule type" value="Genomic_DNA"/>
</dbReference>
<keyword evidence="3" id="KW-1185">Reference proteome</keyword>
<feature type="region of interest" description="Disordered" evidence="1">
    <location>
        <begin position="1"/>
        <end position="95"/>
    </location>
</feature>
<organism evidence="2 3">
    <name type="scientific">Pleurodeles waltl</name>
    <name type="common">Iberian ribbed newt</name>
    <dbReference type="NCBI Taxonomy" id="8319"/>
    <lineage>
        <taxon>Eukaryota</taxon>
        <taxon>Metazoa</taxon>
        <taxon>Chordata</taxon>
        <taxon>Craniata</taxon>
        <taxon>Vertebrata</taxon>
        <taxon>Euteleostomi</taxon>
        <taxon>Amphibia</taxon>
        <taxon>Batrachia</taxon>
        <taxon>Caudata</taxon>
        <taxon>Salamandroidea</taxon>
        <taxon>Salamandridae</taxon>
        <taxon>Pleurodelinae</taxon>
        <taxon>Pleurodeles</taxon>
    </lineage>
</organism>
<evidence type="ECO:0000313" key="2">
    <source>
        <dbReference type="EMBL" id="KAJ1163968.1"/>
    </source>
</evidence>
<dbReference type="Proteomes" id="UP001066276">
    <property type="component" value="Chromosome 4_2"/>
</dbReference>
<feature type="compositionally biased region" description="Basic and acidic residues" evidence="1">
    <location>
        <begin position="68"/>
        <end position="78"/>
    </location>
</feature>
<name>A0AAV7SIT0_PLEWA</name>